<dbReference type="InterPro" id="IPR036640">
    <property type="entry name" value="ABC1_TM_sf"/>
</dbReference>
<gene>
    <name evidence="11" type="ORF">ZIOFF_068628</name>
</gene>
<sequence>MVFTLLVTLGFVSTVDDGLSTPALFYVHPCNLQRHGVTVGREKEQQASQMRDWYLIAVLRQDVEYFGLNANTITEVITSITNDSLVIQDYLSEKMSNFIMNDATFIGCYAMGFFLPIMVLLVIPGIIYGCILMELARKMQRM</sequence>
<evidence type="ECO:0000256" key="4">
    <source>
        <dbReference type="ARBA" id="ARBA00022737"/>
    </source>
</evidence>
<dbReference type="PANTHER" id="PTHR45136:SF2">
    <property type="entry name" value="ABC TRANSPORTER DOMAIN-CONTAINING PROTEIN"/>
    <property type="match status" value="1"/>
</dbReference>
<dbReference type="InterPro" id="IPR011527">
    <property type="entry name" value="ABC1_TM_dom"/>
</dbReference>
<feature type="signal peptide" evidence="9">
    <location>
        <begin position="1"/>
        <end position="20"/>
    </location>
</feature>
<dbReference type="EMBL" id="JACMSC010000019">
    <property type="protein sequence ID" value="KAG6474690.1"/>
    <property type="molecule type" value="Genomic_DNA"/>
</dbReference>
<dbReference type="Pfam" id="PF00664">
    <property type="entry name" value="ABC_membrane"/>
    <property type="match status" value="1"/>
</dbReference>
<name>A0A8J5CET8_ZINOF</name>
<keyword evidence="9" id="KW-0732">Signal</keyword>
<keyword evidence="3 8" id="KW-0812">Transmembrane</keyword>
<dbReference type="Gene3D" id="1.20.1560.10">
    <property type="entry name" value="ABC transporter type 1, transmembrane domain"/>
    <property type="match status" value="1"/>
</dbReference>
<evidence type="ECO:0000256" key="6">
    <source>
        <dbReference type="ARBA" id="ARBA00023136"/>
    </source>
</evidence>
<evidence type="ECO:0000256" key="8">
    <source>
        <dbReference type="SAM" id="Phobius"/>
    </source>
</evidence>
<evidence type="ECO:0000256" key="2">
    <source>
        <dbReference type="ARBA" id="ARBA00022448"/>
    </source>
</evidence>
<evidence type="ECO:0000256" key="9">
    <source>
        <dbReference type="SAM" id="SignalP"/>
    </source>
</evidence>
<evidence type="ECO:0000259" key="10">
    <source>
        <dbReference type="Pfam" id="PF00664"/>
    </source>
</evidence>
<evidence type="ECO:0000313" key="11">
    <source>
        <dbReference type="EMBL" id="KAG6474690.1"/>
    </source>
</evidence>
<dbReference type="AlphaFoldDB" id="A0A8J5CET8"/>
<feature type="transmembrane region" description="Helical" evidence="8">
    <location>
        <begin position="103"/>
        <end position="132"/>
    </location>
</feature>
<dbReference type="SUPFAM" id="SSF90123">
    <property type="entry name" value="ABC transporter transmembrane region"/>
    <property type="match status" value="1"/>
</dbReference>
<comment type="caution">
    <text evidence="11">The sequence shown here is derived from an EMBL/GenBank/DDBJ whole genome shotgun (WGS) entry which is preliminary data.</text>
</comment>
<keyword evidence="2" id="KW-0813">Transport</keyword>
<evidence type="ECO:0000256" key="7">
    <source>
        <dbReference type="ARBA" id="ARBA00023180"/>
    </source>
</evidence>
<evidence type="ECO:0000313" key="12">
    <source>
        <dbReference type="Proteomes" id="UP000734854"/>
    </source>
</evidence>
<dbReference type="GO" id="GO:0005524">
    <property type="term" value="F:ATP binding"/>
    <property type="evidence" value="ECO:0007669"/>
    <property type="project" value="InterPro"/>
</dbReference>
<accession>A0A8J5CET8</accession>
<feature type="chain" id="PRO_5035320710" description="ABC transmembrane type-1 domain-containing protein" evidence="9">
    <location>
        <begin position="21"/>
        <end position="142"/>
    </location>
</feature>
<reference evidence="11 12" key="1">
    <citation type="submission" date="2020-08" db="EMBL/GenBank/DDBJ databases">
        <title>Plant Genome Project.</title>
        <authorList>
            <person name="Zhang R.-G."/>
        </authorList>
    </citation>
    <scope>NUCLEOTIDE SEQUENCE [LARGE SCALE GENOMIC DNA]</scope>
    <source>
        <tissue evidence="11">Rhizome</tissue>
    </source>
</reference>
<evidence type="ECO:0000256" key="5">
    <source>
        <dbReference type="ARBA" id="ARBA00022989"/>
    </source>
</evidence>
<dbReference type="Proteomes" id="UP000734854">
    <property type="component" value="Unassembled WGS sequence"/>
</dbReference>
<feature type="domain" description="ABC transmembrane type-1" evidence="10">
    <location>
        <begin position="44"/>
        <end position="134"/>
    </location>
</feature>
<dbReference type="GO" id="GO:0016020">
    <property type="term" value="C:membrane"/>
    <property type="evidence" value="ECO:0007669"/>
    <property type="project" value="InterPro"/>
</dbReference>
<keyword evidence="4" id="KW-0677">Repeat</keyword>
<proteinExistence type="inferred from homology"/>
<evidence type="ECO:0000256" key="3">
    <source>
        <dbReference type="ARBA" id="ARBA00022692"/>
    </source>
</evidence>
<keyword evidence="6 8" id="KW-0472">Membrane</keyword>
<keyword evidence="12" id="KW-1185">Reference proteome</keyword>
<comment type="similarity">
    <text evidence="1">Belongs to the ABC transporter superfamily. ABCB family. Multidrug resistance exporter (TC 3.A.1.201) subfamily.</text>
</comment>
<evidence type="ECO:0000256" key="1">
    <source>
        <dbReference type="ARBA" id="ARBA00007577"/>
    </source>
</evidence>
<dbReference type="PANTHER" id="PTHR45136">
    <property type="entry name" value="ABC TRANSPORTER DOMAIN-CONTAINING PROTEIN"/>
    <property type="match status" value="1"/>
</dbReference>
<keyword evidence="5 8" id="KW-1133">Transmembrane helix</keyword>
<dbReference type="GO" id="GO:0140359">
    <property type="term" value="F:ABC-type transporter activity"/>
    <property type="evidence" value="ECO:0007669"/>
    <property type="project" value="InterPro"/>
</dbReference>
<protein>
    <recommendedName>
        <fullName evidence="10">ABC transmembrane type-1 domain-containing protein</fullName>
    </recommendedName>
</protein>
<keyword evidence="7" id="KW-0325">Glycoprotein</keyword>
<organism evidence="11 12">
    <name type="scientific">Zingiber officinale</name>
    <name type="common">Ginger</name>
    <name type="synonym">Amomum zingiber</name>
    <dbReference type="NCBI Taxonomy" id="94328"/>
    <lineage>
        <taxon>Eukaryota</taxon>
        <taxon>Viridiplantae</taxon>
        <taxon>Streptophyta</taxon>
        <taxon>Embryophyta</taxon>
        <taxon>Tracheophyta</taxon>
        <taxon>Spermatophyta</taxon>
        <taxon>Magnoliopsida</taxon>
        <taxon>Liliopsida</taxon>
        <taxon>Zingiberales</taxon>
        <taxon>Zingiberaceae</taxon>
        <taxon>Zingiber</taxon>
    </lineage>
</organism>